<reference evidence="2" key="1">
    <citation type="journal article" date="2020" name="Fungal Divers.">
        <title>Resolving the Mortierellaceae phylogeny through synthesis of multi-gene phylogenetics and phylogenomics.</title>
        <authorList>
            <person name="Vandepol N."/>
            <person name="Liber J."/>
            <person name="Desiro A."/>
            <person name="Na H."/>
            <person name="Kennedy M."/>
            <person name="Barry K."/>
            <person name="Grigoriev I.V."/>
            <person name="Miller A.N."/>
            <person name="O'Donnell K."/>
            <person name="Stajich J.E."/>
            <person name="Bonito G."/>
        </authorList>
    </citation>
    <scope>NUCLEOTIDE SEQUENCE</scope>
    <source>
        <strain evidence="2">NVP1</strain>
    </source>
</reference>
<name>A0A9P5SCK5_9FUNG</name>
<organism evidence="2 3">
    <name type="scientific">Podila minutissima</name>
    <dbReference type="NCBI Taxonomy" id="64525"/>
    <lineage>
        <taxon>Eukaryota</taxon>
        <taxon>Fungi</taxon>
        <taxon>Fungi incertae sedis</taxon>
        <taxon>Mucoromycota</taxon>
        <taxon>Mortierellomycotina</taxon>
        <taxon>Mortierellomycetes</taxon>
        <taxon>Mortierellales</taxon>
        <taxon>Mortierellaceae</taxon>
        <taxon>Podila</taxon>
    </lineage>
</organism>
<feature type="compositionally biased region" description="Polar residues" evidence="1">
    <location>
        <begin position="108"/>
        <end position="120"/>
    </location>
</feature>
<evidence type="ECO:0000256" key="1">
    <source>
        <dbReference type="SAM" id="MobiDB-lite"/>
    </source>
</evidence>
<comment type="caution">
    <text evidence="2">The sequence shown here is derived from an EMBL/GenBank/DDBJ whole genome shotgun (WGS) entry which is preliminary data.</text>
</comment>
<feature type="compositionally biased region" description="Low complexity" evidence="1">
    <location>
        <begin position="97"/>
        <end position="107"/>
    </location>
</feature>
<feature type="region of interest" description="Disordered" evidence="1">
    <location>
        <begin position="97"/>
        <end position="120"/>
    </location>
</feature>
<evidence type="ECO:0000313" key="3">
    <source>
        <dbReference type="Proteomes" id="UP000696485"/>
    </source>
</evidence>
<gene>
    <name evidence="2" type="ORF">BG006_002666</name>
</gene>
<dbReference type="Proteomes" id="UP000696485">
    <property type="component" value="Unassembled WGS sequence"/>
</dbReference>
<accession>A0A9P5SCK5</accession>
<dbReference type="EMBL" id="JAAAUY010001643">
    <property type="protein sequence ID" value="KAF9321176.1"/>
    <property type="molecule type" value="Genomic_DNA"/>
</dbReference>
<sequence length="120" mass="12582">MPAATLNRDRAAVPQIPADPRERLQATQDAIALAQQYNQSLANGTPYTPPTSLETFMLSIALEEDVDLSGFSSASNNGDGSISSQLFAHITSAQGAQASQAQDGSTSELNQTQLLSGSRT</sequence>
<dbReference type="AlphaFoldDB" id="A0A9P5SCK5"/>
<evidence type="ECO:0000313" key="2">
    <source>
        <dbReference type="EMBL" id="KAF9321176.1"/>
    </source>
</evidence>
<feature type="non-terminal residue" evidence="2">
    <location>
        <position position="120"/>
    </location>
</feature>
<proteinExistence type="predicted"/>
<keyword evidence="3" id="KW-1185">Reference proteome</keyword>
<dbReference type="OrthoDB" id="2403511at2759"/>
<protein>
    <submittedName>
        <fullName evidence="2">Uncharacterized protein</fullName>
    </submittedName>
</protein>